<evidence type="ECO:0000313" key="1">
    <source>
        <dbReference type="EMBL" id="GBP18900.1"/>
    </source>
</evidence>
<dbReference type="AlphaFoldDB" id="A0A4C1TY24"/>
<keyword evidence="2" id="KW-1185">Reference proteome</keyword>
<dbReference type="Proteomes" id="UP000299102">
    <property type="component" value="Unassembled WGS sequence"/>
</dbReference>
<accession>A0A4C1TY24</accession>
<reference evidence="1 2" key="1">
    <citation type="journal article" date="2019" name="Commun. Biol.">
        <title>The bagworm genome reveals a unique fibroin gene that provides high tensile strength.</title>
        <authorList>
            <person name="Kono N."/>
            <person name="Nakamura H."/>
            <person name="Ohtoshi R."/>
            <person name="Tomita M."/>
            <person name="Numata K."/>
            <person name="Arakawa K."/>
        </authorList>
    </citation>
    <scope>NUCLEOTIDE SEQUENCE [LARGE SCALE GENOMIC DNA]</scope>
</reference>
<proteinExistence type="predicted"/>
<sequence>MRRRTRNVTWPPFAIRPLNESKMLSLSTQRDFCRGRGCDLLLGCTGHRPRTEQRRDGDHQNRCAGARIESGIEFFREMRFAVAHPVRCRNLILTEAILTVPARVSLCLYECVGARASARARSVCVCVCVCVRVCVCNVNNIDRKYIINLVGRKAIGTSLVPHPRVRRHRMTSRGNFRFSLPRLSDRDHNKFVRSCVIHIKVCIYLLWMSSALAAPSGQLTLDIIDLAAISRMTPAAVGTLG</sequence>
<comment type="caution">
    <text evidence="1">The sequence shown here is derived from an EMBL/GenBank/DDBJ whole genome shotgun (WGS) entry which is preliminary data.</text>
</comment>
<dbReference type="EMBL" id="BGZK01000102">
    <property type="protein sequence ID" value="GBP18900.1"/>
    <property type="molecule type" value="Genomic_DNA"/>
</dbReference>
<gene>
    <name evidence="1" type="ORF">EVAR_20432_1</name>
</gene>
<evidence type="ECO:0000313" key="2">
    <source>
        <dbReference type="Proteomes" id="UP000299102"/>
    </source>
</evidence>
<name>A0A4C1TY24_EUMVA</name>
<protein>
    <submittedName>
        <fullName evidence="1">Uncharacterized protein</fullName>
    </submittedName>
</protein>
<organism evidence="1 2">
    <name type="scientific">Eumeta variegata</name>
    <name type="common">Bagworm moth</name>
    <name type="synonym">Eumeta japonica</name>
    <dbReference type="NCBI Taxonomy" id="151549"/>
    <lineage>
        <taxon>Eukaryota</taxon>
        <taxon>Metazoa</taxon>
        <taxon>Ecdysozoa</taxon>
        <taxon>Arthropoda</taxon>
        <taxon>Hexapoda</taxon>
        <taxon>Insecta</taxon>
        <taxon>Pterygota</taxon>
        <taxon>Neoptera</taxon>
        <taxon>Endopterygota</taxon>
        <taxon>Lepidoptera</taxon>
        <taxon>Glossata</taxon>
        <taxon>Ditrysia</taxon>
        <taxon>Tineoidea</taxon>
        <taxon>Psychidae</taxon>
        <taxon>Oiketicinae</taxon>
        <taxon>Eumeta</taxon>
    </lineage>
</organism>